<evidence type="ECO:0000256" key="9">
    <source>
        <dbReference type="PIRSR" id="PIRSR605493-1"/>
    </source>
</evidence>
<evidence type="ECO:0000256" key="8">
    <source>
        <dbReference type="ARBA" id="ARBA00047973"/>
    </source>
</evidence>
<dbReference type="EC" id="4.1.3.17" evidence="10"/>
<dbReference type="InterPro" id="IPR036704">
    <property type="entry name" value="RraA/RraA-like_sf"/>
</dbReference>
<keyword evidence="9" id="KW-0460">Magnesium</keyword>
<proteinExistence type="inferred from homology"/>
<evidence type="ECO:0000256" key="3">
    <source>
        <dbReference type="ARBA" id="ARBA00008621"/>
    </source>
</evidence>
<dbReference type="OrthoDB" id="943692at2"/>
<dbReference type="EMBL" id="CP021377">
    <property type="protein sequence ID" value="ART81805.1"/>
    <property type="molecule type" value="Genomic_DNA"/>
</dbReference>
<comment type="similarity">
    <text evidence="3 10">Belongs to the class II aldolase/RraA-like family.</text>
</comment>
<comment type="function">
    <text evidence="7 10">Catalyzes the aldol cleavage of 4-hydroxy-4-methyl-2-oxoglutarate (HMG) into 2 molecules of pyruvate. Also contains a secondary oxaloacetate (OAA) decarboxylase activity due to the common pyruvate enolate transition state formed following C-C bond cleavage in the retro-aldol and decarboxylation reactions.</text>
</comment>
<evidence type="ECO:0000256" key="5">
    <source>
        <dbReference type="ARBA" id="ARBA00022723"/>
    </source>
</evidence>
<dbReference type="GO" id="GO:0008428">
    <property type="term" value="F:ribonuclease inhibitor activity"/>
    <property type="evidence" value="ECO:0007669"/>
    <property type="project" value="InterPro"/>
</dbReference>
<dbReference type="Proteomes" id="UP000243937">
    <property type="component" value="Chromosome"/>
</dbReference>
<gene>
    <name evidence="11" type="ORF">CBP31_03535</name>
</gene>
<comment type="catalytic activity">
    <reaction evidence="8 10">
        <text>oxaloacetate + H(+) = pyruvate + CO2</text>
        <dbReference type="Rhea" id="RHEA:15641"/>
        <dbReference type="ChEBI" id="CHEBI:15361"/>
        <dbReference type="ChEBI" id="CHEBI:15378"/>
        <dbReference type="ChEBI" id="CHEBI:16452"/>
        <dbReference type="ChEBI" id="CHEBI:16526"/>
        <dbReference type="EC" id="4.1.1.112"/>
    </reaction>
</comment>
<dbReference type="KEGG" id="opf:CBP31_03535"/>
<dbReference type="GO" id="GO:0046872">
    <property type="term" value="F:metal ion binding"/>
    <property type="evidence" value="ECO:0007669"/>
    <property type="project" value="UniProtKB-KW"/>
</dbReference>
<dbReference type="GO" id="GO:0008948">
    <property type="term" value="F:oxaloacetate decarboxylase activity"/>
    <property type="evidence" value="ECO:0007669"/>
    <property type="project" value="UniProtKB-EC"/>
</dbReference>
<dbReference type="NCBIfam" id="TIGR01935">
    <property type="entry name" value="NOT-MenG"/>
    <property type="match status" value="1"/>
</dbReference>
<feature type="binding site" evidence="9">
    <location>
        <begin position="75"/>
        <end position="78"/>
    </location>
    <ligand>
        <name>substrate</name>
    </ligand>
</feature>
<comment type="cofactor">
    <cofactor evidence="9">
        <name>Mg(2+)</name>
        <dbReference type="ChEBI" id="CHEBI:18420"/>
    </cofactor>
</comment>
<dbReference type="EC" id="4.1.1.112" evidence="10"/>
<dbReference type="PANTHER" id="PTHR33254:SF4">
    <property type="entry name" value="4-HYDROXY-4-METHYL-2-OXOGLUTARATE ALDOLASE 3-RELATED"/>
    <property type="match status" value="1"/>
</dbReference>
<reference evidence="11 12" key="1">
    <citation type="journal article" date="2014" name="Int. J. Syst. Evol. Microbiol.">
        <title>Oceanisphaera profunda sp. nov., a marine bacterium isolated from deep-sea sediment, and emended description of the genus Oceanisphaera.</title>
        <authorList>
            <person name="Xu Z."/>
            <person name="Zhang X.Y."/>
            <person name="Su H.N."/>
            <person name="Yu Z.C."/>
            <person name="Liu C."/>
            <person name="Li H."/>
            <person name="Chen X.L."/>
            <person name="Song X.Y."/>
            <person name="Xie B.B."/>
            <person name="Qin Q.L."/>
            <person name="Zhou B.C."/>
            <person name="Shi M."/>
            <person name="Huang Y."/>
            <person name="Zhang Y.Z."/>
        </authorList>
    </citation>
    <scope>NUCLEOTIDE SEQUENCE [LARGE SCALE GENOMIC DNA]</scope>
    <source>
        <strain evidence="11 12">SM1222</strain>
    </source>
</reference>
<dbReference type="AlphaFoldDB" id="A0A1Y0D3X5"/>
<dbReference type="SUPFAM" id="SSF89562">
    <property type="entry name" value="RraA-like"/>
    <property type="match status" value="1"/>
</dbReference>
<protein>
    <recommendedName>
        <fullName evidence="10">4-hydroxy-4-methyl-2-oxoglutarate aldolase</fullName>
        <shortName evidence="10">HMG aldolase</shortName>
        <ecNumber evidence="10">4.1.1.112</ecNumber>
        <ecNumber evidence="10">4.1.3.17</ecNumber>
    </recommendedName>
    <alternativeName>
        <fullName evidence="10">Oxaloacetate decarboxylase</fullName>
    </alternativeName>
</protein>
<evidence type="ECO:0000256" key="10">
    <source>
        <dbReference type="RuleBase" id="RU004338"/>
    </source>
</evidence>
<keyword evidence="12" id="KW-1185">Reference proteome</keyword>
<feature type="binding site" evidence="9">
    <location>
        <position position="97"/>
    </location>
    <ligand>
        <name>substrate</name>
    </ligand>
</feature>
<keyword evidence="5 9" id="KW-0479">Metal-binding</keyword>
<dbReference type="GO" id="GO:0047443">
    <property type="term" value="F:4-hydroxy-4-methyl-2-oxoglutarate aldolase activity"/>
    <property type="evidence" value="ECO:0007669"/>
    <property type="project" value="UniProtKB-EC"/>
</dbReference>
<keyword evidence="6 10" id="KW-0456">Lyase</keyword>
<comment type="subunit">
    <text evidence="4 10">Homotrimer.</text>
</comment>
<dbReference type="GO" id="GO:0051252">
    <property type="term" value="P:regulation of RNA metabolic process"/>
    <property type="evidence" value="ECO:0007669"/>
    <property type="project" value="InterPro"/>
</dbReference>
<dbReference type="PANTHER" id="PTHR33254">
    <property type="entry name" value="4-HYDROXY-4-METHYL-2-OXOGLUTARATE ALDOLASE 3-RELATED"/>
    <property type="match status" value="1"/>
</dbReference>
<dbReference type="InterPro" id="IPR005493">
    <property type="entry name" value="RraA/RraA-like"/>
</dbReference>
<sequence>MLDLLPDLCDEHPEKVEILAPIFKDFGAQTTFWGKVVTVRCFEDNSRVRELVATPGTGKVLVVDGGGSVSRALMGDQVAATALENGWAGVVINGAIRDAATISTMAIGVKALAASPMKTEKRGLGDTDIAVTFAGVTINTGDYIYADINGILVSQEALSHHSF</sequence>
<evidence type="ECO:0000313" key="11">
    <source>
        <dbReference type="EMBL" id="ART81805.1"/>
    </source>
</evidence>
<dbReference type="NCBIfam" id="NF009134">
    <property type="entry name" value="PRK12487.1"/>
    <property type="match status" value="1"/>
</dbReference>
<dbReference type="RefSeq" id="WP_087034893.1">
    <property type="nucleotide sequence ID" value="NZ_CP021377.1"/>
</dbReference>
<dbReference type="NCBIfam" id="NF006875">
    <property type="entry name" value="PRK09372.1"/>
    <property type="match status" value="1"/>
</dbReference>
<evidence type="ECO:0000256" key="1">
    <source>
        <dbReference type="ARBA" id="ARBA00001342"/>
    </source>
</evidence>
<evidence type="ECO:0000256" key="2">
    <source>
        <dbReference type="ARBA" id="ARBA00001968"/>
    </source>
</evidence>
<dbReference type="CDD" id="cd16841">
    <property type="entry name" value="RraA_family"/>
    <property type="match status" value="1"/>
</dbReference>
<organism evidence="11 12">
    <name type="scientific">Oceanisphaera profunda</name>
    <dbReference type="NCBI Taxonomy" id="1416627"/>
    <lineage>
        <taxon>Bacteria</taxon>
        <taxon>Pseudomonadati</taxon>
        <taxon>Pseudomonadota</taxon>
        <taxon>Gammaproteobacteria</taxon>
        <taxon>Aeromonadales</taxon>
        <taxon>Aeromonadaceae</taxon>
        <taxon>Oceanisphaera</taxon>
    </lineage>
</organism>
<evidence type="ECO:0000256" key="4">
    <source>
        <dbReference type="ARBA" id="ARBA00011233"/>
    </source>
</evidence>
<name>A0A1Y0D3X5_9GAMM</name>
<comment type="catalytic activity">
    <reaction evidence="1 10">
        <text>4-hydroxy-4-methyl-2-oxoglutarate = 2 pyruvate</text>
        <dbReference type="Rhea" id="RHEA:22748"/>
        <dbReference type="ChEBI" id="CHEBI:15361"/>
        <dbReference type="ChEBI" id="CHEBI:58276"/>
        <dbReference type="EC" id="4.1.3.17"/>
    </reaction>
</comment>
<dbReference type="InterPro" id="IPR010203">
    <property type="entry name" value="RraA"/>
</dbReference>
<feature type="binding site" evidence="9">
    <location>
        <position position="98"/>
    </location>
    <ligand>
        <name>Mg(2+)</name>
        <dbReference type="ChEBI" id="CHEBI:18420"/>
    </ligand>
</feature>
<evidence type="ECO:0000256" key="6">
    <source>
        <dbReference type="ARBA" id="ARBA00023239"/>
    </source>
</evidence>
<dbReference type="Gene3D" id="3.50.30.40">
    <property type="entry name" value="Ribonuclease E inhibitor RraA/RraA-like"/>
    <property type="match status" value="1"/>
</dbReference>
<accession>A0A1Y0D3X5</accession>
<evidence type="ECO:0000256" key="7">
    <source>
        <dbReference type="ARBA" id="ARBA00025046"/>
    </source>
</evidence>
<evidence type="ECO:0000313" key="12">
    <source>
        <dbReference type="Proteomes" id="UP000243937"/>
    </source>
</evidence>
<comment type="cofactor">
    <cofactor evidence="2 10">
        <name>a divalent metal cation</name>
        <dbReference type="ChEBI" id="CHEBI:60240"/>
    </cofactor>
</comment>
<dbReference type="Pfam" id="PF03737">
    <property type="entry name" value="RraA-like"/>
    <property type="match status" value="1"/>
</dbReference>